<dbReference type="RefSeq" id="WP_150488671.1">
    <property type="nucleotide sequence ID" value="NZ_BMUV01000019.1"/>
</dbReference>
<organism evidence="1 2">
    <name type="scientific">Streptomyces nitrosporeus</name>
    <dbReference type="NCBI Taxonomy" id="28894"/>
    <lineage>
        <taxon>Bacteria</taxon>
        <taxon>Bacillati</taxon>
        <taxon>Actinomycetota</taxon>
        <taxon>Actinomycetes</taxon>
        <taxon>Kitasatosporales</taxon>
        <taxon>Streptomycetaceae</taxon>
        <taxon>Streptomyces</taxon>
    </lineage>
</organism>
<evidence type="ECO:0000313" key="2">
    <source>
        <dbReference type="Proteomes" id="UP000326178"/>
    </source>
</evidence>
<dbReference type="OrthoDB" id="668782at2"/>
<keyword evidence="2" id="KW-1185">Reference proteome</keyword>
<protein>
    <submittedName>
        <fullName evidence="1">Uncharacterized protein</fullName>
    </submittedName>
</protein>
<sequence length="141" mass="15201">MRYLVMISATQADYDAMTGKASAGSPAWGEEDMRAMFAFMEDLNADLIRTNEMVDAQGLLEPAQTRLVRAGEDGEPVIEDSPYGPDDELPAGYWVLDCASLERVTEIAARVTRCPQPAGAPARPVVIRPLGAGDEVSEPTD</sequence>
<dbReference type="KEGG" id="snk:CP967_16395"/>
<dbReference type="PANTHER" id="PTHR35174:SF3">
    <property type="entry name" value="BLL7171 PROTEIN"/>
    <property type="match status" value="1"/>
</dbReference>
<name>A0A5J6FB54_9ACTN</name>
<dbReference type="InterPro" id="IPR011008">
    <property type="entry name" value="Dimeric_a/b-barrel"/>
</dbReference>
<dbReference type="AlphaFoldDB" id="A0A5J6FB54"/>
<dbReference type="SUPFAM" id="SSF54909">
    <property type="entry name" value="Dimeric alpha+beta barrel"/>
    <property type="match status" value="1"/>
</dbReference>
<evidence type="ECO:0000313" key="1">
    <source>
        <dbReference type="EMBL" id="QEU73361.1"/>
    </source>
</evidence>
<reference evidence="1 2" key="1">
    <citation type="submission" date="2017-09" db="EMBL/GenBank/DDBJ databases">
        <authorList>
            <person name="Lee N."/>
            <person name="Cho B.-K."/>
        </authorList>
    </citation>
    <scope>NUCLEOTIDE SEQUENCE [LARGE SCALE GENOMIC DNA]</scope>
    <source>
        <strain evidence="1 2">ATCC 12769</strain>
    </source>
</reference>
<dbReference type="Gene3D" id="3.30.70.1060">
    <property type="entry name" value="Dimeric alpha+beta barrel"/>
    <property type="match status" value="1"/>
</dbReference>
<dbReference type="EMBL" id="CP023702">
    <property type="protein sequence ID" value="QEU73361.1"/>
    <property type="molecule type" value="Genomic_DNA"/>
</dbReference>
<dbReference type="Proteomes" id="UP000326178">
    <property type="component" value="Chromosome"/>
</dbReference>
<gene>
    <name evidence="1" type="ORF">CP967_16395</name>
</gene>
<accession>A0A5J6FB54</accession>
<dbReference type="PANTHER" id="PTHR35174">
    <property type="entry name" value="BLL7171 PROTEIN-RELATED"/>
    <property type="match status" value="1"/>
</dbReference>
<proteinExistence type="predicted"/>